<keyword evidence="1" id="KW-1133">Transmembrane helix</keyword>
<dbReference type="EMBL" id="JYDL01000059">
    <property type="protein sequence ID" value="KRX19394.1"/>
    <property type="molecule type" value="Genomic_DNA"/>
</dbReference>
<comment type="caution">
    <text evidence="2">The sequence shown here is derived from an EMBL/GenBank/DDBJ whole genome shotgun (WGS) entry which is preliminary data.</text>
</comment>
<accession>A0A0V0RY75</accession>
<organism evidence="2 3">
    <name type="scientific">Trichinella nelsoni</name>
    <dbReference type="NCBI Taxonomy" id="6336"/>
    <lineage>
        <taxon>Eukaryota</taxon>
        <taxon>Metazoa</taxon>
        <taxon>Ecdysozoa</taxon>
        <taxon>Nematoda</taxon>
        <taxon>Enoplea</taxon>
        <taxon>Dorylaimia</taxon>
        <taxon>Trichinellida</taxon>
        <taxon>Trichinellidae</taxon>
        <taxon>Trichinella</taxon>
    </lineage>
</organism>
<evidence type="ECO:0000256" key="1">
    <source>
        <dbReference type="SAM" id="Phobius"/>
    </source>
</evidence>
<dbReference type="Proteomes" id="UP000054630">
    <property type="component" value="Unassembled WGS sequence"/>
</dbReference>
<keyword evidence="1" id="KW-0472">Membrane</keyword>
<proteinExistence type="predicted"/>
<protein>
    <submittedName>
        <fullName evidence="2">Uncharacterized protein</fullName>
    </submittedName>
</protein>
<feature type="non-terminal residue" evidence="2">
    <location>
        <position position="1"/>
    </location>
</feature>
<feature type="non-terminal residue" evidence="2">
    <location>
        <position position="91"/>
    </location>
</feature>
<feature type="transmembrane region" description="Helical" evidence="1">
    <location>
        <begin position="30"/>
        <end position="53"/>
    </location>
</feature>
<evidence type="ECO:0000313" key="3">
    <source>
        <dbReference type="Proteomes" id="UP000054630"/>
    </source>
</evidence>
<evidence type="ECO:0000313" key="2">
    <source>
        <dbReference type="EMBL" id="KRX19394.1"/>
    </source>
</evidence>
<keyword evidence="1" id="KW-0812">Transmembrane</keyword>
<dbReference type="AlphaFoldDB" id="A0A0V0RY75"/>
<sequence length="91" mass="10313">LYNSPSTVFVVECRALQCFSVARGFNALHVLINLAWLHFENLISYAILVGFLYNSPSSSFVVECRALQCFSVARGFIALHVLINLAWLRYQ</sequence>
<gene>
    <name evidence="2" type="ORF">T07_4876</name>
</gene>
<reference evidence="2 3" key="1">
    <citation type="submission" date="2015-01" db="EMBL/GenBank/DDBJ databases">
        <title>Evolution of Trichinella species and genotypes.</title>
        <authorList>
            <person name="Korhonen P.K."/>
            <person name="Edoardo P."/>
            <person name="Giuseppe L.R."/>
            <person name="Gasser R.B."/>
        </authorList>
    </citation>
    <scope>NUCLEOTIDE SEQUENCE [LARGE SCALE GENOMIC DNA]</scope>
    <source>
        <strain evidence="2">ISS37</strain>
    </source>
</reference>
<feature type="transmembrane region" description="Helical" evidence="1">
    <location>
        <begin position="65"/>
        <end position="88"/>
    </location>
</feature>
<keyword evidence="3" id="KW-1185">Reference proteome</keyword>
<name>A0A0V0RY75_9BILA</name>